<evidence type="ECO:0000256" key="2">
    <source>
        <dbReference type="ARBA" id="ARBA00022448"/>
    </source>
</evidence>
<evidence type="ECO:0000313" key="9">
    <source>
        <dbReference type="EMBL" id="GHO42086.1"/>
    </source>
</evidence>
<evidence type="ECO:0000256" key="1">
    <source>
        <dbReference type="ARBA" id="ARBA00004651"/>
    </source>
</evidence>
<evidence type="ECO:0000256" key="3">
    <source>
        <dbReference type="ARBA" id="ARBA00022475"/>
    </source>
</evidence>
<dbReference type="GO" id="GO:0005886">
    <property type="term" value="C:plasma membrane"/>
    <property type="evidence" value="ECO:0007669"/>
    <property type="project" value="UniProtKB-SubCell"/>
</dbReference>
<feature type="transmembrane region" description="Helical" evidence="7">
    <location>
        <begin position="89"/>
        <end position="110"/>
    </location>
</feature>
<feature type="transmembrane region" description="Helical" evidence="7">
    <location>
        <begin position="255"/>
        <end position="274"/>
    </location>
</feature>
<dbReference type="GO" id="GO:0055085">
    <property type="term" value="P:transmembrane transport"/>
    <property type="evidence" value="ECO:0007669"/>
    <property type="project" value="InterPro"/>
</dbReference>
<dbReference type="SUPFAM" id="SSF161098">
    <property type="entry name" value="MetI-like"/>
    <property type="match status" value="1"/>
</dbReference>
<dbReference type="Pfam" id="PF00528">
    <property type="entry name" value="BPD_transp_1"/>
    <property type="match status" value="1"/>
</dbReference>
<evidence type="ECO:0000256" key="7">
    <source>
        <dbReference type="RuleBase" id="RU363032"/>
    </source>
</evidence>
<reference evidence="9" key="1">
    <citation type="submission" date="2020-10" db="EMBL/GenBank/DDBJ databases">
        <title>Taxonomic study of unclassified bacteria belonging to the class Ktedonobacteria.</title>
        <authorList>
            <person name="Yabe S."/>
            <person name="Wang C.M."/>
            <person name="Zheng Y."/>
            <person name="Sakai Y."/>
            <person name="Cavaletti L."/>
            <person name="Monciardini P."/>
            <person name="Donadio S."/>
        </authorList>
    </citation>
    <scope>NUCLEOTIDE SEQUENCE</scope>
    <source>
        <strain evidence="9">SOSP1-1</strain>
    </source>
</reference>
<name>A0A8J3MPT4_9CHLR</name>
<feature type="transmembrane region" description="Helical" evidence="7">
    <location>
        <begin position="156"/>
        <end position="174"/>
    </location>
</feature>
<feature type="transmembrane region" description="Helical" evidence="7">
    <location>
        <begin position="21"/>
        <end position="45"/>
    </location>
</feature>
<proteinExistence type="inferred from homology"/>
<protein>
    <submittedName>
        <fullName evidence="9">Sugar ABC transporter permease</fullName>
    </submittedName>
</protein>
<comment type="caution">
    <text evidence="9">The sequence shown here is derived from an EMBL/GenBank/DDBJ whole genome shotgun (WGS) entry which is preliminary data.</text>
</comment>
<dbReference type="Gene3D" id="1.10.3720.10">
    <property type="entry name" value="MetI-like"/>
    <property type="match status" value="1"/>
</dbReference>
<feature type="domain" description="ABC transmembrane type-1" evidence="8">
    <location>
        <begin position="85"/>
        <end position="274"/>
    </location>
</feature>
<keyword evidence="10" id="KW-1185">Reference proteome</keyword>
<dbReference type="EMBL" id="BNJF01000001">
    <property type="protein sequence ID" value="GHO42086.1"/>
    <property type="molecule type" value="Genomic_DNA"/>
</dbReference>
<keyword evidence="4 7" id="KW-0812">Transmembrane</keyword>
<sequence>MAVTSFFATTKRKSHITPRRVGGWILNLILILIGLLMFAPFYWVLVTSILPSDLAYALPPTWLPTRITFENFGEVFKLMPFGLLVFNSLKISCLVTVGSIIVCLLAAYAFSRLKFRGRDTLFIILLAALMVPTQVTVIPVFYLIRVLGLMDSHAAIILPALINVLGIFLLRQAFLTIPKELDDAAKLDGAGHLHILFRIYVPLSWPTISALAIVIFQAIWNDFFWPNLFLTSPENMTLPVGLVALQGLYASGSPAVIFAAISMVLLPILIFFIFTQRALTESLATTGLKR</sequence>
<dbReference type="CDD" id="cd06261">
    <property type="entry name" value="TM_PBP2"/>
    <property type="match status" value="1"/>
</dbReference>
<keyword evidence="2 7" id="KW-0813">Transport</keyword>
<dbReference type="InterPro" id="IPR000515">
    <property type="entry name" value="MetI-like"/>
</dbReference>
<keyword evidence="6 7" id="KW-0472">Membrane</keyword>
<keyword evidence="5 7" id="KW-1133">Transmembrane helix</keyword>
<feature type="transmembrane region" description="Helical" evidence="7">
    <location>
        <begin position="195"/>
        <end position="220"/>
    </location>
</feature>
<dbReference type="RefSeq" id="WP_220191671.1">
    <property type="nucleotide sequence ID" value="NZ_BNJF01000001.1"/>
</dbReference>
<evidence type="ECO:0000256" key="5">
    <source>
        <dbReference type="ARBA" id="ARBA00022989"/>
    </source>
</evidence>
<dbReference type="AlphaFoldDB" id="A0A8J3MPT4"/>
<dbReference type="PANTHER" id="PTHR43744:SF12">
    <property type="entry name" value="ABC TRANSPORTER PERMEASE PROTEIN MG189-RELATED"/>
    <property type="match status" value="1"/>
</dbReference>
<keyword evidence="3" id="KW-1003">Cell membrane</keyword>
<dbReference type="PROSITE" id="PS50928">
    <property type="entry name" value="ABC_TM1"/>
    <property type="match status" value="1"/>
</dbReference>
<dbReference type="Proteomes" id="UP000612362">
    <property type="component" value="Unassembled WGS sequence"/>
</dbReference>
<evidence type="ECO:0000259" key="8">
    <source>
        <dbReference type="PROSITE" id="PS50928"/>
    </source>
</evidence>
<comment type="subcellular location">
    <subcellularLocation>
        <location evidence="1 7">Cell membrane</location>
        <topology evidence="1 7">Multi-pass membrane protein</topology>
    </subcellularLocation>
</comment>
<accession>A0A8J3MPT4</accession>
<feature type="transmembrane region" description="Helical" evidence="7">
    <location>
        <begin position="122"/>
        <end position="144"/>
    </location>
</feature>
<gene>
    <name evidence="9" type="ORF">KSX_02490</name>
</gene>
<organism evidence="9 10">
    <name type="scientific">Ktedonospora formicarum</name>
    <dbReference type="NCBI Taxonomy" id="2778364"/>
    <lineage>
        <taxon>Bacteria</taxon>
        <taxon>Bacillati</taxon>
        <taxon>Chloroflexota</taxon>
        <taxon>Ktedonobacteria</taxon>
        <taxon>Ktedonobacterales</taxon>
        <taxon>Ktedonobacteraceae</taxon>
        <taxon>Ktedonospora</taxon>
    </lineage>
</organism>
<evidence type="ECO:0000256" key="6">
    <source>
        <dbReference type="ARBA" id="ARBA00023136"/>
    </source>
</evidence>
<dbReference type="PANTHER" id="PTHR43744">
    <property type="entry name" value="ABC TRANSPORTER PERMEASE PROTEIN MG189-RELATED-RELATED"/>
    <property type="match status" value="1"/>
</dbReference>
<comment type="similarity">
    <text evidence="7">Belongs to the binding-protein-dependent transport system permease family.</text>
</comment>
<dbReference type="InterPro" id="IPR035906">
    <property type="entry name" value="MetI-like_sf"/>
</dbReference>
<evidence type="ECO:0000313" key="10">
    <source>
        <dbReference type="Proteomes" id="UP000612362"/>
    </source>
</evidence>
<evidence type="ECO:0000256" key="4">
    <source>
        <dbReference type="ARBA" id="ARBA00022692"/>
    </source>
</evidence>